<keyword evidence="2" id="KW-1185">Reference proteome</keyword>
<dbReference type="HOGENOM" id="CLU_2773093_0_0_5"/>
<dbReference type="Proteomes" id="UP000001054">
    <property type="component" value="Chromosome"/>
</dbReference>
<dbReference type="STRING" id="394.NGR_c04700"/>
<dbReference type="KEGG" id="rhi:NGR_c04700"/>
<accession>C3MHD8</accession>
<dbReference type="EMBL" id="CP001389">
    <property type="protein sequence ID" value="ACP24266.1"/>
    <property type="molecule type" value="Genomic_DNA"/>
</dbReference>
<organism evidence="1 2">
    <name type="scientific">Sinorhizobium fredii (strain NBRC 101917 / NGR234)</name>
    <dbReference type="NCBI Taxonomy" id="394"/>
    <lineage>
        <taxon>Bacteria</taxon>
        <taxon>Pseudomonadati</taxon>
        <taxon>Pseudomonadota</taxon>
        <taxon>Alphaproteobacteria</taxon>
        <taxon>Hyphomicrobiales</taxon>
        <taxon>Rhizobiaceae</taxon>
        <taxon>Sinorhizobium/Ensifer group</taxon>
        <taxon>Sinorhizobium</taxon>
    </lineage>
</organism>
<reference evidence="1 2" key="1">
    <citation type="journal article" date="2009" name="Appl. Environ. Microbiol.">
        <title>Rhizobium sp. strain NGR234 possesses a remarkable number of secretion systems.</title>
        <authorList>
            <person name="Schmeisser C."/>
            <person name="Liesegang H."/>
            <person name="Krysciak D."/>
            <person name="Bakkou N."/>
            <person name="Le Quere A."/>
            <person name="Wollherr A."/>
            <person name="Heinemeyer I."/>
            <person name="Morgenstern B."/>
            <person name="Pommerening-Roeser A."/>
            <person name="Flores M."/>
            <person name="Palacios R."/>
            <person name="Brenner S."/>
            <person name="Gottschalk G."/>
            <person name="Schmitz R.A."/>
            <person name="Broughton W.J."/>
            <person name="Perret X."/>
            <person name="Strittmatter A.W."/>
            <person name="Streit W.R."/>
        </authorList>
    </citation>
    <scope>NUCLEOTIDE SEQUENCE [LARGE SCALE GENOMIC DNA]</scope>
    <source>
        <strain evidence="2">NBRC 101917 / NGR234</strain>
    </source>
</reference>
<evidence type="ECO:0000313" key="1">
    <source>
        <dbReference type="EMBL" id="ACP24266.1"/>
    </source>
</evidence>
<sequence>MVGDLVFLLLAALPLMGSPGPATLSLCGHGRRARHFPQPALCCRNQCRYHKCGSVDCDGDDGHRAVCRE</sequence>
<gene>
    <name evidence="1" type="ordered locus">NGR_c04700</name>
</gene>
<name>C3MHD8_SINFN</name>
<evidence type="ECO:0000313" key="2">
    <source>
        <dbReference type="Proteomes" id="UP000001054"/>
    </source>
</evidence>
<dbReference type="AlphaFoldDB" id="C3MHD8"/>
<proteinExistence type="predicted"/>
<protein>
    <submittedName>
        <fullName evidence="1">Uncharacterized protein</fullName>
    </submittedName>
</protein>